<evidence type="ECO:0000313" key="2">
    <source>
        <dbReference type="EMBL" id="KAK9908480.1"/>
    </source>
</evidence>
<sequence>MPKSFDLTFGMGIEIPTLPDTRLPDSPHTGALNRQGVAWASQTEPLSSEPVDEQFSYSTQDYSNFDTPRDSAQHSTVPLDNEPSPEAAAHAQVLAPPHPSRAQVARSAVERLAQATPDGSGSQDPAAHPKSPVELLSALETAAR</sequence>
<organism evidence="2 3">
    <name type="scientific">Coccomyxa subellipsoidea</name>
    <dbReference type="NCBI Taxonomy" id="248742"/>
    <lineage>
        <taxon>Eukaryota</taxon>
        <taxon>Viridiplantae</taxon>
        <taxon>Chlorophyta</taxon>
        <taxon>core chlorophytes</taxon>
        <taxon>Trebouxiophyceae</taxon>
        <taxon>Trebouxiophyceae incertae sedis</taxon>
        <taxon>Coccomyxaceae</taxon>
        <taxon>Coccomyxa</taxon>
    </lineage>
</organism>
<keyword evidence="3" id="KW-1185">Reference proteome</keyword>
<accession>A0ABR2YN67</accession>
<feature type="compositionally biased region" description="Polar residues" evidence="1">
    <location>
        <begin position="55"/>
        <end position="66"/>
    </location>
</feature>
<evidence type="ECO:0000313" key="3">
    <source>
        <dbReference type="Proteomes" id="UP001491310"/>
    </source>
</evidence>
<name>A0ABR2YN67_9CHLO</name>
<proteinExistence type="predicted"/>
<protein>
    <submittedName>
        <fullName evidence="2">Uncharacterized protein</fullName>
    </submittedName>
</protein>
<gene>
    <name evidence="2" type="ORF">WJX75_008540</name>
</gene>
<feature type="region of interest" description="Disordered" evidence="1">
    <location>
        <begin position="16"/>
        <end position="144"/>
    </location>
</feature>
<dbReference type="Proteomes" id="UP001491310">
    <property type="component" value="Unassembled WGS sequence"/>
</dbReference>
<reference evidence="2 3" key="1">
    <citation type="journal article" date="2024" name="Nat. Commun.">
        <title>Phylogenomics reveals the evolutionary origins of lichenization in chlorophyte algae.</title>
        <authorList>
            <person name="Puginier C."/>
            <person name="Libourel C."/>
            <person name="Otte J."/>
            <person name="Skaloud P."/>
            <person name="Haon M."/>
            <person name="Grisel S."/>
            <person name="Petersen M."/>
            <person name="Berrin J.G."/>
            <person name="Delaux P.M."/>
            <person name="Dal Grande F."/>
            <person name="Keller J."/>
        </authorList>
    </citation>
    <scope>NUCLEOTIDE SEQUENCE [LARGE SCALE GENOMIC DNA]</scope>
    <source>
        <strain evidence="2 3">SAG 216-7</strain>
    </source>
</reference>
<evidence type="ECO:0000256" key="1">
    <source>
        <dbReference type="SAM" id="MobiDB-lite"/>
    </source>
</evidence>
<comment type="caution">
    <text evidence="2">The sequence shown here is derived from an EMBL/GenBank/DDBJ whole genome shotgun (WGS) entry which is preliminary data.</text>
</comment>
<dbReference type="EMBL" id="JALJOT010000008">
    <property type="protein sequence ID" value="KAK9908480.1"/>
    <property type="molecule type" value="Genomic_DNA"/>
</dbReference>